<evidence type="ECO:0000256" key="1">
    <source>
        <dbReference type="ARBA" id="ARBA00004123"/>
    </source>
</evidence>
<dbReference type="SMART" id="SM00338">
    <property type="entry name" value="BRLZ"/>
    <property type="match status" value="1"/>
</dbReference>
<protein>
    <recommendedName>
        <fullName evidence="7">BZIP domain-containing protein</fullName>
    </recommendedName>
</protein>
<evidence type="ECO:0000256" key="3">
    <source>
        <dbReference type="ARBA" id="ARBA00023125"/>
    </source>
</evidence>
<dbReference type="PANTHER" id="PTHR22952">
    <property type="entry name" value="CAMP-RESPONSE ELEMENT BINDING PROTEIN-RELATED"/>
    <property type="match status" value="1"/>
</dbReference>
<sequence>MEGVNDQSDHEVESALRIEEQEQPRINSFPSLGRQSSIYSLTLDEFQNTLTSDGKSFGSMNMDEFLRSIWTAEEIEAQTQNANTMVPAAEAKTGVTNMNPQYHYGTTPNESSNIAGQRNLTRQGSLSVPAPLCLRTVEEVWSEISKTQQSTNNIPRAGSKQREPTYGEMTLEDFLVKAGVVREEGAAAQVPQHRPHPHPAPPQLHPHPAPPQLQPHPAPPQLQPQPQPAPPQLQPQPAPPQLQPQPQPYGMYLNCDSTAASNYMVIGCGGTGSVGVPAPFKPQPQTGGRTVTTCLPGGKSSAIGHQPAVSYGGGVANGACATESFGEMSPVSSDGIGTNKPGRKRIIDGPVERVIERRQKRMIKNRESAARSRARKHAYTIELEAELNQLKHENAYLRQRLTETESRANQQQLEATRNKIHKKAKETLAPLKRSYSCPY</sequence>
<dbReference type="AlphaFoldDB" id="A0A165ZTH6"/>
<dbReference type="PANTHER" id="PTHR22952:SF175">
    <property type="entry name" value="PROTEIN ABSCISIC ACID-INSENSITIVE 5"/>
    <property type="match status" value="1"/>
</dbReference>
<dbReference type="EMBL" id="LNRQ01000003">
    <property type="protein sequence ID" value="KZN00405.1"/>
    <property type="molecule type" value="Genomic_DNA"/>
</dbReference>
<feature type="region of interest" description="Disordered" evidence="6">
    <location>
        <begin position="402"/>
        <end position="439"/>
    </location>
</feature>
<dbReference type="FunFam" id="1.20.5.170:FF:000020">
    <property type="entry name" value="BZIP transcription factor"/>
    <property type="match status" value="1"/>
</dbReference>
<dbReference type="GO" id="GO:0005634">
    <property type="term" value="C:nucleus"/>
    <property type="evidence" value="ECO:0007669"/>
    <property type="project" value="UniProtKB-SubCell"/>
</dbReference>
<feature type="region of interest" description="Disordered" evidence="6">
    <location>
        <begin position="185"/>
        <end position="250"/>
    </location>
</feature>
<feature type="compositionally biased region" description="Polar residues" evidence="6">
    <location>
        <begin position="144"/>
        <end position="154"/>
    </location>
</feature>
<dbReference type="EMBL" id="CP093345">
    <property type="protein sequence ID" value="WOG91109.1"/>
    <property type="molecule type" value="Genomic_DNA"/>
</dbReference>
<accession>A0A165ZTH6</accession>
<feature type="compositionally biased region" description="Pro residues" evidence="6">
    <location>
        <begin position="198"/>
        <end position="247"/>
    </location>
</feature>
<name>A0A165ZTH6_DAUCS</name>
<dbReference type="PROSITE" id="PS50217">
    <property type="entry name" value="BZIP"/>
    <property type="match status" value="1"/>
</dbReference>
<dbReference type="GO" id="GO:0003700">
    <property type="term" value="F:DNA-binding transcription factor activity"/>
    <property type="evidence" value="ECO:0007669"/>
    <property type="project" value="InterPro"/>
</dbReference>
<gene>
    <name evidence="8" type="ORF">DCAR_009159</name>
    <name evidence="9" type="ORF">DCAR_0310357</name>
</gene>
<dbReference type="SUPFAM" id="SSF57959">
    <property type="entry name" value="Leucine zipper domain"/>
    <property type="match status" value="1"/>
</dbReference>
<keyword evidence="2" id="KW-0805">Transcription regulation</keyword>
<dbReference type="STRING" id="79200.A0A165ZTH6"/>
<evidence type="ECO:0000256" key="4">
    <source>
        <dbReference type="ARBA" id="ARBA00023163"/>
    </source>
</evidence>
<dbReference type="OMA" id="HQINSAN"/>
<dbReference type="GO" id="GO:0046983">
    <property type="term" value="F:protein dimerization activity"/>
    <property type="evidence" value="ECO:0007669"/>
    <property type="project" value="UniProtKB-ARBA"/>
</dbReference>
<dbReference type="Gramene" id="KZN00405">
    <property type="protein sequence ID" value="KZN00405"/>
    <property type="gene ID" value="DCAR_009159"/>
</dbReference>
<dbReference type="GO" id="GO:0045893">
    <property type="term" value="P:positive regulation of DNA-templated transcription"/>
    <property type="evidence" value="ECO:0007669"/>
    <property type="project" value="InterPro"/>
</dbReference>
<evidence type="ECO:0000313" key="10">
    <source>
        <dbReference type="Proteomes" id="UP000077755"/>
    </source>
</evidence>
<reference evidence="8" key="1">
    <citation type="journal article" date="2016" name="Nat. Genet.">
        <title>A high-quality carrot genome assembly provides new insights into carotenoid accumulation and asterid genome evolution.</title>
        <authorList>
            <person name="Iorizzo M."/>
            <person name="Ellison S."/>
            <person name="Senalik D."/>
            <person name="Zeng P."/>
            <person name="Satapoomin P."/>
            <person name="Huang J."/>
            <person name="Bowman M."/>
            <person name="Iovene M."/>
            <person name="Sanseverino W."/>
            <person name="Cavagnaro P."/>
            <person name="Yildiz M."/>
            <person name="Macko-Podgorni A."/>
            <person name="Moranska E."/>
            <person name="Grzebelus E."/>
            <person name="Grzebelus D."/>
            <person name="Ashrafi H."/>
            <person name="Zheng Z."/>
            <person name="Cheng S."/>
            <person name="Spooner D."/>
            <person name="Van Deynze A."/>
            <person name="Simon P."/>
        </authorList>
    </citation>
    <scope>NUCLEOTIDE SEQUENCE [LARGE SCALE GENOMIC DNA]</scope>
    <source>
        <tissue evidence="8">Leaf</tissue>
    </source>
</reference>
<evidence type="ECO:0000256" key="5">
    <source>
        <dbReference type="ARBA" id="ARBA00023242"/>
    </source>
</evidence>
<keyword evidence="5" id="KW-0539">Nucleus</keyword>
<reference evidence="9" key="2">
    <citation type="submission" date="2022-03" db="EMBL/GenBank/DDBJ databases">
        <title>Draft title - Genomic analysis of global carrot germplasm unveils the trajectory of domestication and the origin of high carotenoid orange carrot.</title>
        <authorList>
            <person name="Iorizzo M."/>
            <person name="Ellison S."/>
            <person name="Senalik D."/>
            <person name="Macko-Podgorni A."/>
            <person name="Grzebelus D."/>
            <person name="Bostan H."/>
            <person name="Rolling W."/>
            <person name="Curaba J."/>
            <person name="Simon P."/>
        </authorList>
    </citation>
    <scope>NUCLEOTIDE SEQUENCE</scope>
    <source>
        <tissue evidence="9">Leaf</tissue>
    </source>
</reference>
<dbReference type="CDD" id="cd14707">
    <property type="entry name" value="bZIP_plant_BZIP46"/>
    <property type="match status" value="1"/>
</dbReference>
<dbReference type="Pfam" id="PF00170">
    <property type="entry name" value="bZIP_1"/>
    <property type="match status" value="1"/>
</dbReference>
<evidence type="ECO:0000259" key="7">
    <source>
        <dbReference type="PROSITE" id="PS50217"/>
    </source>
</evidence>
<dbReference type="InterPro" id="IPR043452">
    <property type="entry name" value="BZIP46-like"/>
</dbReference>
<dbReference type="Proteomes" id="UP000077755">
    <property type="component" value="Chromosome 3"/>
</dbReference>
<keyword evidence="4" id="KW-0804">Transcription</keyword>
<feature type="region of interest" description="Disordered" evidence="6">
    <location>
        <begin position="1"/>
        <end position="31"/>
    </location>
</feature>
<comment type="subcellular location">
    <subcellularLocation>
        <location evidence="1">Nucleus</location>
    </subcellularLocation>
</comment>
<evidence type="ECO:0000256" key="2">
    <source>
        <dbReference type="ARBA" id="ARBA00023015"/>
    </source>
</evidence>
<evidence type="ECO:0000313" key="9">
    <source>
        <dbReference type="EMBL" id="WOG91109.1"/>
    </source>
</evidence>
<evidence type="ECO:0000256" key="6">
    <source>
        <dbReference type="SAM" id="MobiDB-lite"/>
    </source>
</evidence>
<dbReference type="InterPro" id="IPR004827">
    <property type="entry name" value="bZIP"/>
</dbReference>
<keyword evidence="10" id="KW-1185">Reference proteome</keyword>
<dbReference type="Gene3D" id="1.20.5.170">
    <property type="match status" value="1"/>
</dbReference>
<organism evidence="8">
    <name type="scientific">Daucus carota subsp. sativus</name>
    <name type="common">Carrot</name>
    <dbReference type="NCBI Taxonomy" id="79200"/>
    <lineage>
        <taxon>Eukaryota</taxon>
        <taxon>Viridiplantae</taxon>
        <taxon>Streptophyta</taxon>
        <taxon>Embryophyta</taxon>
        <taxon>Tracheophyta</taxon>
        <taxon>Spermatophyta</taxon>
        <taxon>Magnoliopsida</taxon>
        <taxon>eudicotyledons</taxon>
        <taxon>Gunneridae</taxon>
        <taxon>Pentapetalae</taxon>
        <taxon>asterids</taxon>
        <taxon>campanulids</taxon>
        <taxon>Apiales</taxon>
        <taxon>Apiaceae</taxon>
        <taxon>Apioideae</taxon>
        <taxon>Scandiceae</taxon>
        <taxon>Daucinae</taxon>
        <taxon>Daucus</taxon>
        <taxon>Daucus sect. Daucus</taxon>
    </lineage>
</organism>
<dbReference type="PROSITE" id="PS00036">
    <property type="entry name" value="BZIP_BASIC"/>
    <property type="match status" value="1"/>
</dbReference>
<keyword evidence="3" id="KW-0238">DNA-binding</keyword>
<feature type="domain" description="BZIP" evidence="7">
    <location>
        <begin position="355"/>
        <end position="403"/>
    </location>
</feature>
<evidence type="ECO:0000313" key="8">
    <source>
        <dbReference type="EMBL" id="KZN00405.1"/>
    </source>
</evidence>
<feature type="region of interest" description="Disordered" evidence="6">
    <location>
        <begin position="144"/>
        <end position="166"/>
    </location>
</feature>
<dbReference type="SUPFAM" id="SSF81995">
    <property type="entry name" value="beta-sandwich domain of Sec23/24"/>
    <property type="match status" value="1"/>
</dbReference>
<feature type="compositionally biased region" description="Basic and acidic residues" evidence="6">
    <location>
        <begin position="7"/>
        <end position="23"/>
    </location>
</feature>
<proteinExistence type="predicted"/>
<dbReference type="InterPro" id="IPR046347">
    <property type="entry name" value="bZIP_sf"/>
</dbReference>
<dbReference type="GO" id="GO:0003677">
    <property type="term" value="F:DNA binding"/>
    <property type="evidence" value="ECO:0007669"/>
    <property type="project" value="UniProtKB-KW"/>
</dbReference>